<gene>
    <name evidence="3" type="ORF">LTR97_001196</name>
</gene>
<evidence type="ECO:0000256" key="1">
    <source>
        <dbReference type="SAM" id="MobiDB-lite"/>
    </source>
</evidence>
<evidence type="ECO:0000313" key="4">
    <source>
        <dbReference type="Proteomes" id="UP001310594"/>
    </source>
</evidence>
<feature type="compositionally biased region" description="Low complexity" evidence="1">
    <location>
        <begin position="312"/>
        <end position="326"/>
    </location>
</feature>
<feature type="signal peptide" evidence="2">
    <location>
        <begin position="1"/>
        <end position="21"/>
    </location>
</feature>
<organism evidence="3 4">
    <name type="scientific">Elasticomyces elasticus</name>
    <dbReference type="NCBI Taxonomy" id="574655"/>
    <lineage>
        <taxon>Eukaryota</taxon>
        <taxon>Fungi</taxon>
        <taxon>Dikarya</taxon>
        <taxon>Ascomycota</taxon>
        <taxon>Pezizomycotina</taxon>
        <taxon>Dothideomycetes</taxon>
        <taxon>Dothideomycetidae</taxon>
        <taxon>Mycosphaerellales</taxon>
        <taxon>Teratosphaeriaceae</taxon>
        <taxon>Elasticomyces</taxon>
    </lineage>
</organism>
<keyword evidence="2" id="KW-0732">Signal</keyword>
<dbReference type="EMBL" id="JAVRQU010000002">
    <property type="protein sequence ID" value="KAK5706209.1"/>
    <property type="molecule type" value="Genomic_DNA"/>
</dbReference>
<dbReference type="AlphaFoldDB" id="A0AAN8A5R2"/>
<evidence type="ECO:0000313" key="3">
    <source>
        <dbReference type="EMBL" id="KAK5706209.1"/>
    </source>
</evidence>
<evidence type="ECO:0000256" key="2">
    <source>
        <dbReference type="SAM" id="SignalP"/>
    </source>
</evidence>
<proteinExistence type="predicted"/>
<comment type="caution">
    <text evidence="3">The sequence shown here is derived from an EMBL/GenBank/DDBJ whole genome shotgun (WGS) entry which is preliminary data.</text>
</comment>
<feature type="region of interest" description="Disordered" evidence="1">
    <location>
        <begin position="298"/>
        <end position="326"/>
    </location>
</feature>
<name>A0AAN8A5R2_9PEZI</name>
<dbReference type="Proteomes" id="UP001310594">
    <property type="component" value="Unassembled WGS sequence"/>
</dbReference>
<sequence>MAMMKFASGAIALALASGVVAQECGTCQSFGVDFVPGGSYFQNSLSSDPFTAVQEFEGCDNDTAHNVLVDPNGDQYECSLTPLQPNDTEQTTTCPLDKDQLYTGDWSLLVLSNNGDCDPIDFQRDFFLSVGPQETTTVPATITISTVFTPVESDTVTQTSTITSTGKASTITVPKLNLAPTLTIQPLPAISIVTKAILTLTSTSKIPNVVATATQQVEPSCVLPQRRRRPDPIASIVATILADLGLQGRAAVPEPTARPRSAMTEFKRAILEGRAVEPKVKARWIEERHAALALEKRAPDEPTSTYTDANLTPVTTTETSTGETSTATGTTTLLQTTIFTPTVTVSKGINIGISTVKAAQKTITNTFFIPATTAVVTRTVDVTLTVSSTTTPAALAASCSSRGGQLV</sequence>
<protein>
    <submittedName>
        <fullName evidence="3">Uncharacterized protein</fullName>
    </submittedName>
</protein>
<accession>A0AAN8A5R2</accession>
<reference evidence="3" key="1">
    <citation type="submission" date="2023-08" db="EMBL/GenBank/DDBJ databases">
        <title>Black Yeasts Isolated from many extreme environments.</title>
        <authorList>
            <person name="Coleine C."/>
            <person name="Stajich J.E."/>
            <person name="Selbmann L."/>
        </authorList>
    </citation>
    <scope>NUCLEOTIDE SEQUENCE</scope>
    <source>
        <strain evidence="3">CCFEE 5810</strain>
    </source>
</reference>
<feature type="chain" id="PRO_5042998726" evidence="2">
    <location>
        <begin position="22"/>
        <end position="407"/>
    </location>
</feature>